<evidence type="ECO:0000313" key="2">
    <source>
        <dbReference type="Proteomes" id="UP001282474"/>
    </source>
</evidence>
<reference evidence="1 2" key="1">
    <citation type="journal article" date="2023" name="Microb. Genom.">
        <title>Mesoterricola silvestris gen. nov., sp. nov., Mesoterricola sediminis sp. nov., Geothrix oryzae sp. nov., Geothrix edaphica sp. nov., Geothrix rubra sp. nov., and Geothrix limicola sp. nov., six novel members of Acidobacteriota isolated from soils.</title>
        <authorList>
            <person name="Weisberg A.J."/>
            <person name="Pearce E."/>
            <person name="Kramer C.G."/>
            <person name="Chang J.H."/>
            <person name="Clarke C.R."/>
        </authorList>
    </citation>
    <scope>NUCLEOTIDE SEQUENCE [LARGE SCALE GENOMIC DNA]</scope>
    <source>
        <strain evidence="1 2">NE20-4-1</strain>
    </source>
</reference>
<sequence length="91" mass="10235">MKGQLELDVMQPADEPGPEVRVYFECRGPKDWRPVTVRVRYGNVAGLEDPVLPLVQTVALAPRNVLVERDDGTSDVRPVRLLRCSRPGERP</sequence>
<name>A0ABU4MYU8_9ACTN</name>
<organism evidence="1 2">
    <name type="scientific">Streptomyces caniscabiei</name>
    <dbReference type="NCBI Taxonomy" id="2746961"/>
    <lineage>
        <taxon>Bacteria</taxon>
        <taxon>Bacillati</taxon>
        <taxon>Actinomycetota</taxon>
        <taxon>Actinomycetes</taxon>
        <taxon>Kitasatosporales</taxon>
        <taxon>Streptomycetaceae</taxon>
        <taxon>Streptomyces</taxon>
    </lineage>
</organism>
<dbReference type="Proteomes" id="UP001282474">
    <property type="component" value="Unassembled WGS sequence"/>
</dbReference>
<proteinExistence type="predicted"/>
<accession>A0ABU4MYU8</accession>
<keyword evidence="2" id="KW-1185">Reference proteome</keyword>
<dbReference type="RefSeq" id="WP_193382884.1">
    <property type="nucleotide sequence ID" value="NZ_JABXWI010000031.1"/>
</dbReference>
<gene>
    <name evidence="1" type="ORF">PV383_36160</name>
</gene>
<dbReference type="EMBL" id="JARAWJ010000039">
    <property type="protein sequence ID" value="MDX3042579.1"/>
    <property type="molecule type" value="Genomic_DNA"/>
</dbReference>
<protein>
    <submittedName>
        <fullName evidence="1">Uncharacterized protein</fullName>
    </submittedName>
</protein>
<evidence type="ECO:0000313" key="1">
    <source>
        <dbReference type="EMBL" id="MDX3042579.1"/>
    </source>
</evidence>
<comment type="caution">
    <text evidence="1">The sequence shown here is derived from an EMBL/GenBank/DDBJ whole genome shotgun (WGS) entry which is preliminary data.</text>
</comment>